<name>A0A023AWK1_GRENI</name>
<sequence>MSSPKNPAGQNLLQQGKIRKLQHKPNFTLPVRIVNERITHDCRPLLPFITTDGRFPNVQGCWPIVTRAAQQPYLAKIDLKKAFHSIPLADDQIGAYAFELEGSYYAYTTMPMGATNAPKHFHGVMGILLSKLPFAHDIRYYQNDIFVAASDPQQLKRRYQQTIDYLAKQNFQINTEKSQLNCTDLLGYTLNNHTLSIPDQKWKRVGCASICRLSSSLWLGS</sequence>
<gene>
    <name evidence="2" type="ORF">GNI_186520</name>
</gene>
<dbReference type="PANTHER" id="PTHR33064:SF36">
    <property type="entry name" value="CCHC-TYPE DOMAIN-CONTAINING PROTEIN"/>
    <property type="match status" value="1"/>
</dbReference>
<dbReference type="VEuPathDB" id="CryptoDB:GNI_186520"/>
<dbReference type="GeneID" id="22916189"/>
<dbReference type="InterPro" id="IPR043502">
    <property type="entry name" value="DNA/RNA_pol_sf"/>
</dbReference>
<keyword evidence="2" id="KW-0808">Transferase</keyword>
<organism evidence="2 3">
    <name type="scientific">Gregarina niphandrodes</name>
    <name type="common">Septate eugregarine</name>
    <dbReference type="NCBI Taxonomy" id="110365"/>
    <lineage>
        <taxon>Eukaryota</taxon>
        <taxon>Sar</taxon>
        <taxon>Alveolata</taxon>
        <taxon>Apicomplexa</taxon>
        <taxon>Conoidasida</taxon>
        <taxon>Gregarinasina</taxon>
        <taxon>Eugregarinorida</taxon>
        <taxon>Gregarinidae</taxon>
        <taxon>Gregarina</taxon>
    </lineage>
</organism>
<dbReference type="InterPro" id="IPR043128">
    <property type="entry name" value="Rev_trsase/Diguanyl_cyclase"/>
</dbReference>
<dbReference type="Gene3D" id="3.30.70.270">
    <property type="match status" value="1"/>
</dbReference>
<keyword evidence="2" id="KW-0695">RNA-directed DNA polymerase</keyword>
<dbReference type="GO" id="GO:0003964">
    <property type="term" value="F:RNA-directed DNA polymerase activity"/>
    <property type="evidence" value="ECO:0007669"/>
    <property type="project" value="UniProtKB-KW"/>
</dbReference>
<dbReference type="Proteomes" id="UP000019763">
    <property type="component" value="Unassembled WGS sequence"/>
</dbReference>
<evidence type="ECO:0000313" key="3">
    <source>
        <dbReference type="Proteomes" id="UP000019763"/>
    </source>
</evidence>
<comment type="caution">
    <text evidence="2">The sequence shown here is derived from an EMBL/GenBank/DDBJ whole genome shotgun (WGS) entry which is preliminary data.</text>
</comment>
<evidence type="ECO:0000313" key="2">
    <source>
        <dbReference type="EMBL" id="EZG43126.1"/>
    </source>
</evidence>
<accession>A0A023AWK1</accession>
<protein>
    <submittedName>
        <fullName evidence="2">RNA-directed DNA polymerase</fullName>
    </submittedName>
</protein>
<keyword evidence="2" id="KW-0548">Nucleotidyltransferase</keyword>
<dbReference type="InterPro" id="IPR051320">
    <property type="entry name" value="Viral_Replic_Matur_Polypro"/>
</dbReference>
<dbReference type="AlphaFoldDB" id="A0A023AWK1"/>
<proteinExistence type="predicted"/>
<dbReference type="PANTHER" id="PTHR33064">
    <property type="entry name" value="POL PROTEIN"/>
    <property type="match status" value="1"/>
</dbReference>
<dbReference type="Gene3D" id="3.10.10.10">
    <property type="entry name" value="HIV Type 1 Reverse Transcriptase, subunit A, domain 1"/>
    <property type="match status" value="1"/>
</dbReference>
<dbReference type="RefSeq" id="XP_011133617.1">
    <property type="nucleotide sequence ID" value="XM_011135315.1"/>
</dbReference>
<dbReference type="SUPFAM" id="SSF56672">
    <property type="entry name" value="DNA/RNA polymerases"/>
    <property type="match status" value="1"/>
</dbReference>
<dbReference type="Pfam" id="PF00078">
    <property type="entry name" value="RVT_1"/>
    <property type="match status" value="1"/>
</dbReference>
<feature type="domain" description="Reverse transcriptase" evidence="1">
    <location>
        <begin position="1"/>
        <end position="221"/>
    </location>
</feature>
<keyword evidence="3" id="KW-1185">Reference proteome</keyword>
<dbReference type="PROSITE" id="PS50878">
    <property type="entry name" value="RT_POL"/>
    <property type="match status" value="1"/>
</dbReference>
<evidence type="ECO:0000259" key="1">
    <source>
        <dbReference type="PROSITE" id="PS50878"/>
    </source>
</evidence>
<dbReference type="InterPro" id="IPR000477">
    <property type="entry name" value="RT_dom"/>
</dbReference>
<dbReference type="OrthoDB" id="420169at2759"/>
<dbReference type="EMBL" id="AFNH02001416">
    <property type="protein sequence ID" value="EZG43126.1"/>
    <property type="molecule type" value="Genomic_DNA"/>
</dbReference>
<reference evidence="2" key="1">
    <citation type="submission" date="2013-12" db="EMBL/GenBank/DDBJ databases">
        <authorList>
            <person name="Omoto C.K."/>
            <person name="Sibley D."/>
            <person name="Venepally P."/>
            <person name="Hadjithomas M."/>
            <person name="Karamycheva S."/>
            <person name="Brunk B."/>
            <person name="Roos D."/>
            <person name="Caler E."/>
            <person name="Lorenzi H."/>
        </authorList>
    </citation>
    <scope>NUCLEOTIDE SEQUENCE</scope>
</reference>